<name>Q1K6V3_NEUCR</name>
<dbReference type="KEGG" id="ncr:NCU04103"/>
<dbReference type="AlphaFoldDB" id="Q1K6V3"/>
<sequence>MSYLGQTDDRAIRQLACKCSVPREQTVHVAKGGPEDCRGAGGSAVGSSRMGPRWVLRMVTRHFILVQRSRSPVSLLPRRRFGRPTPPHPAPSPTLLASKQHIIISDRQKRPHRCALPKNFSPSKISSLRQAENPKMVP</sequence>
<dbReference type="InParanoid" id="Q1K6V3"/>
<evidence type="ECO:0000256" key="1">
    <source>
        <dbReference type="SAM" id="MobiDB-lite"/>
    </source>
</evidence>
<dbReference type="VEuPathDB" id="FungiDB:NCU04103"/>
<proteinExistence type="predicted"/>
<keyword evidence="3" id="KW-1185">Reference proteome</keyword>
<gene>
    <name evidence="2" type="ORF">NCU04103</name>
</gene>
<dbReference type="OrthoDB" id="10606966at2759"/>
<reference evidence="2 3" key="1">
    <citation type="journal article" date="2003" name="Nature">
        <title>The genome sequence of the filamentous fungus Neurospora crassa.</title>
        <authorList>
            <person name="Galagan J.E."/>
            <person name="Calvo S.E."/>
            <person name="Borkovich K.A."/>
            <person name="Selker E.U."/>
            <person name="Read N.D."/>
            <person name="Jaffe D."/>
            <person name="FitzHugh W."/>
            <person name="Ma L.J."/>
            <person name="Smirnov S."/>
            <person name="Purcell S."/>
            <person name="Rehman B."/>
            <person name="Elkins T."/>
            <person name="Engels R."/>
            <person name="Wang S."/>
            <person name="Nielsen C.B."/>
            <person name="Butler J."/>
            <person name="Endrizzi M."/>
            <person name="Qui D."/>
            <person name="Ianakiev P."/>
            <person name="Bell-Pedersen D."/>
            <person name="Nelson M.A."/>
            <person name="Werner-Washburne M."/>
            <person name="Selitrennikoff C.P."/>
            <person name="Kinsey J.A."/>
            <person name="Braun E.L."/>
            <person name="Zelter A."/>
            <person name="Schulte U."/>
            <person name="Kothe G.O."/>
            <person name="Jedd G."/>
            <person name="Mewes W."/>
            <person name="Staben C."/>
            <person name="Marcotte E."/>
            <person name="Greenberg D."/>
            <person name="Roy A."/>
            <person name="Foley K."/>
            <person name="Naylor J."/>
            <person name="Stange-Thomann N."/>
            <person name="Barrett R."/>
            <person name="Gnerre S."/>
            <person name="Kamal M."/>
            <person name="Kamvysselis M."/>
            <person name="Mauceli E."/>
            <person name="Bielke C."/>
            <person name="Rudd S."/>
            <person name="Frishman D."/>
            <person name="Krystofova S."/>
            <person name="Rasmussen C."/>
            <person name="Metzenberg R.L."/>
            <person name="Perkins D.D."/>
            <person name="Kroken S."/>
            <person name="Cogoni C."/>
            <person name="Macino G."/>
            <person name="Catcheside D."/>
            <person name="Li W."/>
            <person name="Pratt R.J."/>
            <person name="Osmani S.A."/>
            <person name="DeSouza C.P."/>
            <person name="Glass L."/>
            <person name="Orbach M.J."/>
            <person name="Berglund J.A."/>
            <person name="Voelker R."/>
            <person name="Yarden O."/>
            <person name="Plamann M."/>
            <person name="Seiler S."/>
            <person name="Dunlap J."/>
            <person name="Radford A."/>
            <person name="Aramayo R."/>
            <person name="Natvig D.O."/>
            <person name="Alex L.A."/>
            <person name="Mannhaupt G."/>
            <person name="Ebbole D.J."/>
            <person name="Freitag M."/>
            <person name="Paulsen I."/>
            <person name="Sachs M.S."/>
            <person name="Lander E.S."/>
            <person name="Nusbaum C."/>
            <person name="Birren B."/>
        </authorList>
    </citation>
    <scope>NUCLEOTIDE SEQUENCE [LARGE SCALE GENOMIC DNA]</scope>
    <source>
        <strain evidence="3">ATCC 24698 / 74-OR23-1A / CBS 708.71 / DSM 1257 / FGSC 987</strain>
    </source>
</reference>
<dbReference type="Proteomes" id="UP000001805">
    <property type="component" value="Chromosome 2, Linkage Group V"/>
</dbReference>
<accession>Q1K6V3</accession>
<organism evidence="2 3">
    <name type="scientific">Neurospora crassa (strain ATCC 24698 / 74-OR23-1A / CBS 708.71 / DSM 1257 / FGSC 987)</name>
    <dbReference type="NCBI Taxonomy" id="367110"/>
    <lineage>
        <taxon>Eukaryota</taxon>
        <taxon>Fungi</taxon>
        <taxon>Dikarya</taxon>
        <taxon>Ascomycota</taxon>
        <taxon>Pezizomycotina</taxon>
        <taxon>Sordariomycetes</taxon>
        <taxon>Sordariomycetidae</taxon>
        <taxon>Sordariales</taxon>
        <taxon>Sordariaceae</taxon>
        <taxon>Neurospora</taxon>
    </lineage>
</organism>
<dbReference type="GeneID" id="3877012"/>
<dbReference type="RefSeq" id="XP_960865.1">
    <property type="nucleotide sequence ID" value="XM_955772.2"/>
</dbReference>
<evidence type="ECO:0000313" key="2">
    <source>
        <dbReference type="EMBL" id="EAA31629.1"/>
    </source>
</evidence>
<dbReference type="PaxDb" id="5141-EFNCRP00000003959"/>
<protein>
    <submittedName>
        <fullName evidence="2">Questionable protein</fullName>
    </submittedName>
</protein>
<evidence type="ECO:0000313" key="3">
    <source>
        <dbReference type="Proteomes" id="UP000001805"/>
    </source>
</evidence>
<dbReference type="HOGENOM" id="CLU_1855816_0_0_1"/>
<feature type="compositionally biased region" description="Polar residues" evidence="1">
    <location>
        <begin position="120"/>
        <end position="130"/>
    </location>
</feature>
<feature type="region of interest" description="Disordered" evidence="1">
    <location>
        <begin position="106"/>
        <end position="138"/>
    </location>
</feature>
<dbReference type="EMBL" id="CM002240">
    <property type="protein sequence ID" value="EAA31629.1"/>
    <property type="molecule type" value="Genomic_DNA"/>
</dbReference>